<gene>
    <name evidence="1" type="ORF">OTI717_LOCUS30483</name>
</gene>
<accession>A0A819QFB5</accession>
<name>A0A819QFB5_9BILA</name>
<dbReference type="AlphaFoldDB" id="A0A819QFB5"/>
<comment type="caution">
    <text evidence="1">The sequence shown here is derived from an EMBL/GenBank/DDBJ whole genome shotgun (WGS) entry which is preliminary data.</text>
</comment>
<evidence type="ECO:0000313" key="1">
    <source>
        <dbReference type="EMBL" id="CAF4027958.1"/>
    </source>
</evidence>
<protein>
    <submittedName>
        <fullName evidence="1">Uncharacterized protein</fullName>
    </submittedName>
</protein>
<evidence type="ECO:0000313" key="2">
    <source>
        <dbReference type="Proteomes" id="UP000663823"/>
    </source>
</evidence>
<sequence length="84" mass="9822">MISPEEEQEFIDDTCTYVHNLFGLIHRTLVASHLFVCKGIYLDENGFVLVLLIEQFLPLSYISVLRLTELIVYDRIEMMLTLDQ</sequence>
<dbReference type="EMBL" id="CAJOAX010008204">
    <property type="protein sequence ID" value="CAF4027958.1"/>
    <property type="molecule type" value="Genomic_DNA"/>
</dbReference>
<dbReference type="Proteomes" id="UP000663823">
    <property type="component" value="Unassembled WGS sequence"/>
</dbReference>
<reference evidence="1" key="1">
    <citation type="submission" date="2021-02" db="EMBL/GenBank/DDBJ databases">
        <authorList>
            <person name="Nowell W R."/>
        </authorList>
    </citation>
    <scope>NUCLEOTIDE SEQUENCE</scope>
</reference>
<organism evidence="1 2">
    <name type="scientific">Rotaria sordida</name>
    <dbReference type="NCBI Taxonomy" id="392033"/>
    <lineage>
        <taxon>Eukaryota</taxon>
        <taxon>Metazoa</taxon>
        <taxon>Spiralia</taxon>
        <taxon>Gnathifera</taxon>
        <taxon>Rotifera</taxon>
        <taxon>Eurotatoria</taxon>
        <taxon>Bdelloidea</taxon>
        <taxon>Philodinida</taxon>
        <taxon>Philodinidae</taxon>
        <taxon>Rotaria</taxon>
    </lineage>
</organism>
<proteinExistence type="predicted"/>